<keyword evidence="4" id="KW-0598">Phosphotransferase system</keyword>
<gene>
    <name evidence="6" type="ORF">JOC86_002160</name>
</gene>
<keyword evidence="3" id="KW-0808">Transferase</keyword>
<comment type="caution">
    <text evidence="6">The sequence shown here is derived from an EMBL/GenBank/DDBJ whole genome shotgun (WGS) entry which is preliminary data.</text>
</comment>
<organism evidence="6 7">
    <name type="scientific">Rossellomorea pakistanensis</name>
    <dbReference type="NCBI Taxonomy" id="992288"/>
    <lineage>
        <taxon>Bacteria</taxon>
        <taxon>Bacillati</taxon>
        <taxon>Bacillota</taxon>
        <taxon>Bacilli</taxon>
        <taxon>Bacillales</taxon>
        <taxon>Bacillaceae</taxon>
        <taxon>Rossellomorea</taxon>
    </lineage>
</organism>
<dbReference type="InterPro" id="IPR003188">
    <property type="entry name" value="PTS_IIA_lac/cel"/>
</dbReference>
<dbReference type="PROSITE" id="PS51095">
    <property type="entry name" value="PTS_EIIA_TYPE_3"/>
    <property type="match status" value="1"/>
</dbReference>
<dbReference type="CDD" id="cd00215">
    <property type="entry name" value="PTS_IIA_lac"/>
    <property type="match status" value="1"/>
</dbReference>
<reference evidence="6 7" key="1">
    <citation type="submission" date="2021-01" db="EMBL/GenBank/DDBJ databases">
        <title>Genomic Encyclopedia of Type Strains, Phase IV (KMG-IV): sequencing the most valuable type-strain genomes for metagenomic binning, comparative biology and taxonomic classification.</title>
        <authorList>
            <person name="Goeker M."/>
        </authorList>
    </citation>
    <scope>NUCLEOTIDE SEQUENCE [LARGE SCALE GENOMIC DNA]</scope>
    <source>
        <strain evidence="6 7">DSM 24834</strain>
    </source>
</reference>
<proteinExistence type="predicted"/>
<evidence type="ECO:0000256" key="1">
    <source>
        <dbReference type="ARBA" id="ARBA00022448"/>
    </source>
</evidence>
<evidence type="ECO:0000313" key="7">
    <source>
        <dbReference type="Proteomes" id="UP001646157"/>
    </source>
</evidence>
<sequence length="111" mass="12678">MAEVRNVELEIFEIISNGGNAKSTAYEALNKAHEGHFEEADQLIEKAHHELNKAHNTQTTLIQAEINGEKFEKSLLMIHAQDHLMSSISELSLIEQMIKMVKRIHRFENQG</sequence>
<evidence type="ECO:0000256" key="5">
    <source>
        <dbReference type="PROSITE-ProRule" id="PRU00418"/>
    </source>
</evidence>
<dbReference type="PIRSF" id="PIRSF000699">
    <property type="entry name" value="PTS_IILac_III"/>
    <property type="match status" value="1"/>
</dbReference>
<evidence type="ECO:0000256" key="2">
    <source>
        <dbReference type="ARBA" id="ARBA00022597"/>
    </source>
</evidence>
<dbReference type="EMBL" id="JAFBDZ010000002">
    <property type="protein sequence ID" value="MBM7585618.1"/>
    <property type="molecule type" value="Genomic_DNA"/>
</dbReference>
<dbReference type="RefSeq" id="WP_205171934.1">
    <property type="nucleotide sequence ID" value="NZ_JAFBDZ010000002.1"/>
</dbReference>
<evidence type="ECO:0000313" key="6">
    <source>
        <dbReference type="EMBL" id="MBM7585618.1"/>
    </source>
</evidence>
<dbReference type="PANTHER" id="PTHR34382">
    <property type="entry name" value="PTS SYSTEM N,N'-DIACETYLCHITOBIOSE-SPECIFIC EIIA COMPONENT"/>
    <property type="match status" value="1"/>
</dbReference>
<dbReference type="Pfam" id="PF02255">
    <property type="entry name" value="PTS_IIA"/>
    <property type="match status" value="1"/>
</dbReference>
<evidence type="ECO:0000256" key="4">
    <source>
        <dbReference type="ARBA" id="ARBA00022683"/>
    </source>
</evidence>
<name>A0ABS2NCM8_9BACI</name>
<keyword evidence="1" id="KW-0813">Transport</keyword>
<dbReference type="SUPFAM" id="SSF46973">
    <property type="entry name" value="Enzyme IIa from lactose specific PTS, IIa-lac"/>
    <property type="match status" value="1"/>
</dbReference>
<keyword evidence="7" id="KW-1185">Reference proteome</keyword>
<dbReference type="PANTHER" id="PTHR34382:SF7">
    <property type="entry name" value="PTS SYSTEM N,N'-DIACETYLCHITOBIOSE-SPECIFIC EIIA COMPONENT"/>
    <property type="match status" value="1"/>
</dbReference>
<accession>A0ABS2NCM8</accession>
<feature type="modified residue" description="Phosphohistidine; by HPr" evidence="5">
    <location>
        <position position="79"/>
    </location>
</feature>
<dbReference type="InterPro" id="IPR036542">
    <property type="entry name" value="PTS_IIA_lac/cel_sf"/>
</dbReference>
<dbReference type="Gene3D" id="1.20.58.80">
    <property type="entry name" value="Phosphotransferase system, lactose/cellobiose-type IIA subunit"/>
    <property type="match status" value="1"/>
</dbReference>
<protein>
    <submittedName>
        <fullName evidence="6">PTS system cellobiose-specific IIA component</fullName>
    </submittedName>
</protein>
<evidence type="ECO:0000256" key="3">
    <source>
        <dbReference type="ARBA" id="ARBA00022679"/>
    </source>
</evidence>
<keyword evidence="2" id="KW-0762">Sugar transport</keyword>
<dbReference type="Proteomes" id="UP001646157">
    <property type="component" value="Unassembled WGS sequence"/>
</dbReference>